<keyword evidence="6" id="KW-1185">Reference proteome</keyword>
<dbReference type="AlphaFoldDB" id="A0A5B2V7W9"/>
<feature type="domain" description="CENP-V/GFA" evidence="4">
    <location>
        <begin position="3"/>
        <end position="120"/>
    </location>
</feature>
<dbReference type="PROSITE" id="PS51891">
    <property type="entry name" value="CENP_V_GFA"/>
    <property type="match status" value="1"/>
</dbReference>
<dbReference type="Gene3D" id="2.170.150.70">
    <property type="match status" value="1"/>
</dbReference>
<dbReference type="InterPro" id="IPR052355">
    <property type="entry name" value="CENP-V-like"/>
</dbReference>
<evidence type="ECO:0000259" key="4">
    <source>
        <dbReference type="PROSITE" id="PS51891"/>
    </source>
</evidence>
<protein>
    <submittedName>
        <fullName evidence="5">GFA family protein</fullName>
    </submittedName>
</protein>
<comment type="similarity">
    <text evidence="1">Belongs to the Gfa family.</text>
</comment>
<gene>
    <name evidence="5" type="ORF">F0L46_24125</name>
</gene>
<evidence type="ECO:0000256" key="2">
    <source>
        <dbReference type="ARBA" id="ARBA00022723"/>
    </source>
</evidence>
<evidence type="ECO:0000313" key="5">
    <source>
        <dbReference type="EMBL" id="KAA2234399.1"/>
    </source>
</evidence>
<evidence type="ECO:0000256" key="1">
    <source>
        <dbReference type="ARBA" id="ARBA00005495"/>
    </source>
</evidence>
<dbReference type="Proteomes" id="UP000323142">
    <property type="component" value="Unassembled WGS sequence"/>
</dbReference>
<sequence>MTVESSCHCGTVRIEAASAPETLTDCNCSICRRYGVLWAYYSPRQVRFLAGEGTTQTYLWDDRSIAFHRCRDCGCVTHWQAVDPTTDRMGLNARLMPLEIRERTRIRRLDGAVTEEYVDD</sequence>
<evidence type="ECO:0000256" key="3">
    <source>
        <dbReference type="ARBA" id="ARBA00022833"/>
    </source>
</evidence>
<keyword evidence="2" id="KW-0479">Metal-binding</keyword>
<dbReference type="PANTHER" id="PTHR28620">
    <property type="entry name" value="CENTROMERE PROTEIN V"/>
    <property type="match status" value="1"/>
</dbReference>
<evidence type="ECO:0000313" key="6">
    <source>
        <dbReference type="Proteomes" id="UP000323142"/>
    </source>
</evidence>
<dbReference type="GO" id="GO:0016846">
    <property type="term" value="F:carbon-sulfur lyase activity"/>
    <property type="evidence" value="ECO:0007669"/>
    <property type="project" value="InterPro"/>
</dbReference>
<dbReference type="GO" id="GO:0046872">
    <property type="term" value="F:metal ion binding"/>
    <property type="evidence" value="ECO:0007669"/>
    <property type="project" value="UniProtKB-KW"/>
</dbReference>
<accession>A0A5B2V7W9</accession>
<dbReference type="InterPro" id="IPR006913">
    <property type="entry name" value="CENP-V/GFA"/>
</dbReference>
<dbReference type="RefSeq" id="WP_149822168.1">
    <property type="nucleotide sequence ID" value="NZ_VUOA01000048.1"/>
</dbReference>
<dbReference type="SUPFAM" id="SSF51316">
    <property type="entry name" value="Mss4-like"/>
    <property type="match status" value="1"/>
</dbReference>
<organism evidence="5 6">
    <name type="scientific">Salinarimonas soli</name>
    <dbReference type="NCBI Taxonomy" id="1638099"/>
    <lineage>
        <taxon>Bacteria</taxon>
        <taxon>Pseudomonadati</taxon>
        <taxon>Pseudomonadota</taxon>
        <taxon>Alphaproteobacteria</taxon>
        <taxon>Hyphomicrobiales</taxon>
        <taxon>Salinarimonadaceae</taxon>
        <taxon>Salinarimonas</taxon>
    </lineage>
</organism>
<reference evidence="5 6" key="1">
    <citation type="submission" date="2019-09" db="EMBL/GenBank/DDBJ databases">
        <title>Salinarimonas rosea gen. nov., sp. nov., a new member of the a-2 subgroup of the Proteobacteria.</title>
        <authorList>
            <person name="Liu J."/>
        </authorList>
    </citation>
    <scope>NUCLEOTIDE SEQUENCE [LARGE SCALE GENOMIC DNA]</scope>
    <source>
        <strain evidence="5 6">BN140002</strain>
    </source>
</reference>
<comment type="caution">
    <text evidence="5">The sequence shown here is derived from an EMBL/GenBank/DDBJ whole genome shotgun (WGS) entry which is preliminary data.</text>
</comment>
<reference evidence="5 6" key="2">
    <citation type="submission" date="2019-09" db="EMBL/GenBank/DDBJ databases">
        <authorList>
            <person name="Jin C."/>
        </authorList>
    </citation>
    <scope>NUCLEOTIDE SEQUENCE [LARGE SCALE GENOMIC DNA]</scope>
    <source>
        <strain evidence="5 6">BN140002</strain>
    </source>
</reference>
<dbReference type="InterPro" id="IPR011057">
    <property type="entry name" value="Mss4-like_sf"/>
</dbReference>
<dbReference type="Pfam" id="PF04828">
    <property type="entry name" value="GFA"/>
    <property type="match status" value="1"/>
</dbReference>
<dbReference type="OrthoDB" id="9805575at2"/>
<dbReference type="EMBL" id="VUOA01000048">
    <property type="protein sequence ID" value="KAA2234399.1"/>
    <property type="molecule type" value="Genomic_DNA"/>
</dbReference>
<dbReference type="PANTHER" id="PTHR28620:SF1">
    <property type="entry name" value="CENP-V_GFA DOMAIN-CONTAINING PROTEIN"/>
    <property type="match status" value="1"/>
</dbReference>
<keyword evidence="3" id="KW-0862">Zinc</keyword>
<proteinExistence type="inferred from homology"/>
<name>A0A5B2V7W9_9HYPH</name>